<dbReference type="Pfam" id="PF05164">
    <property type="entry name" value="ZapA"/>
    <property type="match status" value="1"/>
</dbReference>
<reference evidence="2" key="1">
    <citation type="submission" date="2019-04" db="EMBL/GenBank/DDBJ databases">
        <title>Evolution of Biomass-Degrading Anaerobic Consortia Revealed by Metagenomics.</title>
        <authorList>
            <person name="Peng X."/>
        </authorList>
    </citation>
    <scope>NUCLEOTIDE SEQUENCE</scope>
    <source>
        <strain evidence="2">SIG551</strain>
    </source>
</reference>
<accession>A0A928KX22</accession>
<dbReference type="InterPro" id="IPR053712">
    <property type="entry name" value="Bac_CellDiv_Activator"/>
</dbReference>
<dbReference type="RefSeq" id="WP_326840873.1">
    <property type="nucleotide sequence ID" value="NZ_SVNY01000007.1"/>
</dbReference>
<sequence length="208" mass="23119">MNKIKVRLNICGTECTLTSEDNETYVLALGDEVEKSIQSIMSKNDRVSLTLAAIITALSFCDDAKKAAAAADNLRSQIKDYLEDSSRSRLEADEARREIERMKQEIQTLRARLSAGEAARSPAREPARPAPAATEQEKPVPSPEPKPAKEPEQPERPYEEEPPEEIRPAAPAVPNVHTGHYSRPASAQVPEELDRSSFMSFFEKKETD</sequence>
<name>A0A928KX22_9FIRM</name>
<dbReference type="InterPro" id="IPR007838">
    <property type="entry name" value="Cell_div_ZapA-like"/>
</dbReference>
<dbReference type="GO" id="GO:0051301">
    <property type="term" value="P:cell division"/>
    <property type="evidence" value="ECO:0007669"/>
    <property type="project" value="UniProtKB-KW"/>
</dbReference>
<protein>
    <submittedName>
        <fullName evidence="2">Cell division protein ZapA</fullName>
    </submittedName>
</protein>
<feature type="region of interest" description="Disordered" evidence="1">
    <location>
        <begin position="113"/>
        <end position="208"/>
    </location>
</feature>
<organism evidence="2 3">
    <name type="scientific">Faecalispora sporosphaeroides</name>
    <dbReference type="NCBI Taxonomy" id="1549"/>
    <lineage>
        <taxon>Bacteria</taxon>
        <taxon>Bacillati</taxon>
        <taxon>Bacillota</taxon>
        <taxon>Clostridia</taxon>
        <taxon>Eubacteriales</taxon>
        <taxon>Oscillospiraceae</taxon>
        <taxon>Faecalispora</taxon>
    </lineage>
</organism>
<keyword evidence="2" id="KW-0132">Cell division</keyword>
<feature type="compositionally biased region" description="Basic and acidic residues" evidence="1">
    <location>
        <begin position="146"/>
        <end position="167"/>
    </location>
</feature>
<gene>
    <name evidence="2" type="primary">zapA</name>
    <name evidence="2" type="ORF">E7512_12800</name>
</gene>
<comment type="caution">
    <text evidence="2">The sequence shown here is derived from an EMBL/GenBank/DDBJ whole genome shotgun (WGS) entry which is preliminary data.</text>
</comment>
<dbReference type="Proteomes" id="UP000754750">
    <property type="component" value="Unassembled WGS sequence"/>
</dbReference>
<evidence type="ECO:0000256" key="1">
    <source>
        <dbReference type="SAM" id="MobiDB-lite"/>
    </source>
</evidence>
<keyword evidence="2" id="KW-0131">Cell cycle</keyword>
<dbReference type="AlphaFoldDB" id="A0A928KX22"/>
<evidence type="ECO:0000313" key="3">
    <source>
        <dbReference type="Proteomes" id="UP000754750"/>
    </source>
</evidence>
<dbReference type="Gene3D" id="6.10.250.790">
    <property type="match status" value="1"/>
</dbReference>
<proteinExistence type="predicted"/>
<evidence type="ECO:0000313" key="2">
    <source>
        <dbReference type="EMBL" id="MBE6834431.1"/>
    </source>
</evidence>
<dbReference type="InterPro" id="IPR036192">
    <property type="entry name" value="Cell_div_ZapA-like_sf"/>
</dbReference>
<dbReference type="SUPFAM" id="SSF102829">
    <property type="entry name" value="Cell division protein ZapA-like"/>
    <property type="match status" value="1"/>
</dbReference>
<dbReference type="EMBL" id="SVNY01000007">
    <property type="protein sequence ID" value="MBE6834431.1"/>
    <property type="molecule type" value="Genomic_DNA"/>
</dbReference>